<dbReference type="CDD" id="cd04333">
    <property type="entry name" value="ProX_deacylase"/>
    <property type="match status" value="1"/>
</dbReference>
<accession>U3A0B0</accession>
<dbReference type="eggNOG" id="COG2606">
    <property type="taxonomic scope" value="Bacteria"/>
</dbReference>
<dbReference type="RefSeq" id="WP_021705100.1">
    <property type="nucleotide sequence ID" value="NZ_BATJ01000006.1"/>
</dbReference>
<dbReference type="Gene3D" id="3.90.960.10">
    <property type="entry name" value="YbaK/aminoacyl-tRNA synthetase-associated domain"/>
    <property type="match status" value="1"/>
</dbReference>
<protein>
    <recommendedName>
        <fullName evidence="1">YbaK/aminoacyl-tRNA synthetase-associated domain-containing protein</fullName>
    </recommendedName>
</protein>
<dbReference type="EMBL" id="BATJ01000006">
    <property type="protein sequence ID" value="GAD67125.1"/>
    <property type="molecule type" value="Genomic_DNA"/>
</dbReference>
<dbReference type="PANTHER" id="PTHR30411">
    <property type="entry name" value="CYTOPLASMIC PROTEIN"/>
    <property type="match status" value="1"/>
</dbReference>
<evidence type="ECO:0000259" key="1">
    <source>
        <dbReference type="Pfam" id="PF04073"/>
    </source>
</evidence>
<dbReference type="AlphaFoldDB" id="U3A0B0"/>
<evidence type="ECO:0000313" key="3">
    <source>
        <dbReference type="Proteomes" id="UP000016570"/>
    </source>
</evidence>
<dbReference type="STRING" id="1219065.VPR01S_06_01430"/>
<evidence type="ECO:0000313" key="2">
    <source>
        <dbReference type="EMBL" id="GAD67125.1"/>
    </source>
</evidence>
<dbReference type="GO" id="GO:0002161">
    <property type="term" value="F:aminoacyl-tRNA deacylase activity"/>
    <property type="evidence" value="ECO:0007669"/>
    <property type="project" value="InterPro"/>
</dbReference>
<dbReference type="InterPro" id="IPR007214">
    <property type="entry name" value="YbaK/aa-tRNA-synth-assoc-dom"/>
</dbReference>
<dbReference type="Proteomes" id="UP000016570">
    <property type="component" value="Unassembled WGS sequence"/>
</dbReference>
<organism evidence="2 3">
    <name type="scientific">Vibrio proteolyticus NBRC 13287</name>
    <dbReference type="NCBI Taxonomy" id="1219065"/>
    <lineage>
        <taxon>Bacteria</taxon>
        <taxon>Pseudomonadati</taxon>
        <taxon>Pseudomonadota</taxon>
        <taxon>Gammaproteobacteria</taxon>
        <taxon>Vibrionales</taxon>
        <taxon>Vibrionaceae</taxon>
        <taxon>Vibrio</taxon>
    </lineage>
</organism>
<comment type="caution">
    <text evidence="2">The sequence shown here is derived from an EMBL/GenBank/DDBJ whole genome shotgun (WGS) entry which is preliminary data.</text>
</comment>
<proteinExistence type="predicted"/>
<dbReference type="Pfam" id="PF04073">
    <property type="entry name" value="tRNA_edit"/>
    <property type="match status" value="1"/>
</dbReference>
<feature type="domain" description="YbaK/aminoacyl-tRNA synthetase-associated" evidence="1">
    <location>
        <begin position="31"/>
        <end position="147"/>
    </location>
</feature>
<dbReference type="SUPFAM" id="SSF55826">
    <property type="entry name" value="YbaK/ProRS associated domain"/>
    <property type="match status" value="1"/>
</dbReference>
<dbReference type="PANTHER" id="PTHR30411:SF1">
    <property type="entry name" value="CYTOPLASMIC PROTEIN"/>
    <property type="match status" value="1"/>
</dbReference>
<gene>
    <name evidence="2" type="ORF">VPR01S_06_01430</name>
</gene>
<name>U3A0B0_VIBPR</name>
<reference evidence="2 3" key="1">
    <citation type="submission" date="2013-09" db="EMBL/GenBank/DDBJ databases">
        <title>Whole genome shotgun sequence of Vibrio proteolyticus NBRC 13287.</title>
        <authorList>
            <person name="Isaki S."/>
            <person name="Hosoyama A."/>
            <person name="Numata M."/>
            <person name="Hashimoto M."/>
            <person name="Hosoyama Y."/>
            <person name="Tsuchikane K."/>
            <person name="Noguchi M."/>
            <person name="Hirakata S."/>
            <person name="Ichikawa N."/>
            <person name="Ohji S."/>
            <person name="Yamazoe A."/>
            <person name="Fujita N."/>
        </authorList>
    </citation>
    <scope>NUCLEOTIDE SEQUENCE [LARGE SCALE GENOMIC DNA]</scope>
    <source>
        <strain evidence="2 3">NBRC 13287</strain>
    </source>
</reference>
<keyword evidence="3" id="KW-1185">Reference proteome</keyword>
<dbReference type="InterPro" id="IPR036754">
    <property type="entry name" value="YbaK/aa-tRNA-synt-asso_dom_sf"/>
</dbReference>
<sequence>MNEKPNTSAQRVQDFLADRGYELVIRQFPSSTRTALEAAQAIGCDVGQIAKSLIFRSETTGEPVLVVASGRNRVDMNKLTELTGLTLDKANAGFVKQAVGFTIGGVPPVAHLRPVTTFLDQDLKQYSQIWAAAGTPNSVFALDTCHLEEMTQGRWLEIAE</sequence>